<comment type="similarity">
    <text evidence="2">Belongs to the CPA3 antiporters (TC 2.A.63) subunit F family.</text>
</comment>
<evidence type="ECO:0000256" key="2">
    <source>
        <dbReference type="ARBA" id="ARBA00009212"/>
    </source>
</evidence>
<keyword evidence="7 8" id="KW-0472">Membrane</keyword>
<feature type="transmembrane region" description="Helical" evidence="8">
    <location>
        <begin position="63"/>
        <end position="82"/>
    </location>
</feature>
<evidence type="ECO:0000256" key="4">
    <source>
        <dbReference type="ARBA" id="ARBA00022475"/>
    </source>
</evidence>
<accession>A0ABS1QVI4</accession>
<keyword evidence="5 8" id="KW-0812">Transmembrane</keyword>
<proteinExistence type="inferred from homology"/>
<comment type="subcellular location">
    <subcellularLocation>
        <location evidence="1">Cell membrane</location>
        <topology evidence="1">Multi-pass membrane protein</topology>
    </subcellularLocation>
</comment>
<dbReference type="Pfam" id="PF04066">
    <property type="entry name" value="MrpF_PhaF"/>
    <property type="match status" value="1"/>
</dbReference>
<gene>
    <name evidence="9" type="ORF">JKV55_16345</name>
</gene>
<dbReference type="InterPro" id="IPR007208">
    <property type="entry name" value="MrpF/PhaF-like"/>
</dbReference>
<feature type="transmembrane region" description="Helical" evidence="8">
    <location>
        <begin position="35"/>
        <end position="51"/>
    </location>
</feature>
<comment type="caution">
    <text evidence="9">The sequence shown here is derived from an EMBL/GenBank/DDBJ whole genome shotgun (WGS) entry which is preliminary data.</text>
</comment>
<keyword evidence="6 8" id="KW-1133">Transmembrane helix</keyword>
<evidence type="ECO:0000313" key="9">
    <source>
        <dbReference type="EMBL" id="MBL1378885.1"/>
    </source>
</evidence>
<evidence type="ECO:0000256" key="1">
    <source>
        <dbReference type="ARBA" id="ARBA00004651"/>
    </source>
</evidence>
<sequence length="100" mass="10485">MAAVLSLVAGLLLLSLLLGLWRVWRGPAAADRMLAAQLFGTTGIGLLLVLAESMQEPALRDVALVLAVLAILATVAFVTRVVRIDSGRDGKEGGRDHDAP</sequence>
<protein>
    <recommendedName>
        <fullName evidence="11">PH regulation protein F</fullName>
    </recommendedName>
</protein>
<evidence type="ECO:0000256" key="5">
    <source>
        <dbReference type="ARBA" id="ARBA00022692"/>
    </source>
</evidence>
<evidence type="ECO:0000313" key="10">
    <source>
        <dbReference type="Proteomes" id="UP000638570"/>
    </source>
</evidence>
<dbReference type="PANTHER" id="PTHR34702">
    <property type="entry name" value="NA(+)/H(+) ANTIPORTER SUBUNIT F1"/>
    <property type="match status" value="1"/>
</dbReference>
<keyword evidence="4" id="KW-1003">Cell membrane</keyword>
<evidence type="ECO:0008006" key="11">
    <source>
        <dbReference type="Google" id="ProtNLM"/>
    </source>
</evidence>
<keyword evidence="10" id="KW-1185">Reference proteome</keyword>
<name>A0ABS1QVI4_9GAMM</name>
<evidence type="ECO:0000256" key="8">
    <source>
        <dbReference type="SAM" id="Phobius"/>
    </source>
</evidence>
<keyword evidence="3" id="KW-0813">Transport</keyword>
<dbReference type="RefSeq" id="WP_202087869.1">
    <property type="nucleotide sequence ID" value="NZ_JAERTZ010000026.1"/>
</dbReference>
<evidence type="ECO:0000256" key="3">
    <source>
        <dbReference type="ARBA" id="ARBA00022448"/>
    </source>
</evidence>
<evidence type="ECO:0000256" key="7">
    <source>
        <dbReference type="ARBA" id="ARBA00023136"/>
    </source>
</evidence>
<dbReference type="PANTHER" id="PTHR34702:SF1">
    <property type="entry name" value="NA(+)_H(+) ANTIPORTER SUBUNIT F"/>
    <property type="match status" value="1"/>
</dbReference>
<dbReference type="Proteomes" id="UP000638570">
    <property type="component" value="Unassembled WGS sequence"/>
</dbReference>
<dbReference type="EMBL" id="JAERTZ010000026">
    <property type="protein sequence ID" value="MBL1378885.1"/>
    <property type="molecule type" value="Genomic_DNA"/>
</dbReference>
<organism evidence="9 10">
    <name type="scientific">Zobellella iuensis</name>
    <dbReference type="NCBI Taxonomy" id="2803811"/>
    <lineage>
        <taxon>Bacteria</taxon>
        <taxon>Pseudomonadati</taxon>
        <taxon>Pseudomonadota</taxon>
        <taxon>Gammaproteobacteria</taxon>
        <taxon>Aeromonadales</taxon>
        <taxon>Aeromonadaceae</taxon>
        <taxon>Zobellella</taxon>
    </lineage>
</organism>
<evidence type="ECO:0000256" key="6">
    <source>
        <dbReference type="ARBA" id="ARBA00022989"/>
    </source>
</evidence>
<reference evidence="10" key="1">
    <citation type="submission" date="2021-01" db="EMBL/GenBank/DDBJ databases">
        <title>Genome public.</title>
        <authorList>
            <person name="Liu C."/>
            <person name="Sun Q."/>
        </authorList>
    </citation>
    <scope>NUCLEOTIDE SEQUENCE [LARGE SCALE GENOMIC DNA]</scope>
    <source>
        <strain evidence="10">CGMCC 1.18722</strain>
    </source>
</reference>